<feature type="region of interest" description="Disordered" evidence="2">
    <location>
        <begin position="631"/>
        <end position="688"/>
    </location>
</feature>
<dbReference type="InterPro" id="IPR051937">
    <property type="entry name" value="R3H_domain_containing"/>
</dbReference>
<feature type="region of interest" description="Disordered" evidence="2">
    <location>
        <begin position="321"/>
        <end position="407"/>
    </location>
</feature>
<dbReference type="EMBL" id="KZ819188">
    <property type="protein sequence ID" value="PWZ03699.1"/>
    <property type="molecule type" value="Genomic_DNA"/>
</dbReference>
<feature type="compositionally biased region" description="Low complexity" evidence="2">
    <location>
        <begin position="477"/>
        <end position="489"/>
    </location>
</feature>
<feature type="compositionally biased region" description="Polar residues" evidence="2">
    <location>
        <begin position="810"/>
        <end position="826"/>
    </location>
</feature>
<feature type="compositionally biased region" description="Polar residues" evidence="2">
    <location>
        <begin position="707"/>
        <end position="721"/>
    </location>
</feature>
<feature type="region of interest" description="Disordered" evidence="2">
    <location>
        <begin position="86"/>
        <end position="111"/>
    </location>
</feature>
<feature type="compositionally biased region" description="Low complexity" evidence="2">
    <location>
        <begin position="778"/>
        <end position="797"/>
    </location>
</feature>
<feature type="compositionally biased region" description="Polar residues" evidence="2">
    <location>
        <begin position="595"/>
        <end position="604"/>
    </location>
</feature>
<dbReference type="STRING" id="1882483.A0A317Y261"/>
<keyword evidence="5" id="KW-1185">Reference proteome</keyword>
<feature type="domain" description="SUZ" evidence="3">
    <location>
        <begin position="245"/>
        <end position="325"/>
    </location>
</feature>
<feature type="compositionally biased region" description="Low complexity" evidence="2">
    <location>
        <begin position="505"/>
        <end position="538"/>
    </location>
</feature>
<feature type="compositionally biased region" description="Polar residues" evidence="2">
    <location>
        <begin position="99"/>
        <end position="111"/>
    </location>
</feature>
<accession>A0A317Y261</accession>
<keyword evidence="1" id="KW-0597">Phosphoprotein</keyword>
<evidence type="ECO:0000259" key="3">
    <source>
        <dbReference type="PROSITE" id="PS51673"/>
    </source>
</evidence>
<dbReference type="AlphaFoldDB" id="A0A317Y261"/>
<dbReference type="GO" id="GO:0003676">
    <property type="term" value="F:nucleic acid binding"/>
    <property type="evidence" value="ECO:0007669"/>
    <property type="project" value="InterPro"/>
</dbReference>
<proteinExistence type="predicted"/>
<feature type="region of interest" description="Disordered" evidence="2">
    <location>
        <begin position="463"/>
        <end position="614"/>
    </location>
</feature>
<dbReference type="PANTHER" id="PTHR15672">
    <property type="entry name" value="CAMP-REGULATED PHOSPHOPROTEIN 21 RELATED R3H DOMAIN CONTAINING PROTEIN"/>
    <property type="match status" value="1"/>
</dbReference>
<feature type="compositionally biased region" description="Basic and acidic residues" evidence="2">
    <location>
        <begin position="224"/>
        <end position="236"/>
    </location>
</feature>
<dbReference type="InterPro" id="IPR024771">
    <property type="entry name" value="SUZ"/>
</dbReference>
<reference evidence="4 5" key="1">
    <citation type="journal article" date="2018" name="Mol. Biol. Evol.">
        <title>Broad Genomic Sampling Reveals a Smut Pathogenic Ancestry of the Fungal Clade Ustilaginomycotina.</title>
        <authorList>
            <person name="Kijpornyongpan T."/>
            <person name="Mondo S.J."/>
            <person name="Barry K."/>
            <person name="Sandor L."/>
            <person name="Lee J."/>
            <person name="Lipzen A."/>
            <person name="Pangilinan J."/>
            <person name="LaButti K."/>
            <person name="Hainaut M."/>
            <person name="Henrissat B."/>
            <person name="Grigoriev I.V."/>
            <person name="Spatafora J.W."/>
            <person name="Aime M.C."/>
        </authorList>
    </citation>
    <scope>NUCLEOTIDE SEQUENCE [LARGE SCALE GENOMIC DNA]</scope>
    <source>
        <strain evidence="4 5">MCA 3645</strain>
    </source>
</reference>
<feature type="compositionally biased region" description="Low complexity" evidence="2">
    <location>
        <begin position="827"/>
        <end position="836"/>
    </location>
</feature>
<protein>
    <recommendedName>
        <fullName evidence="3">SUZ domain-containing protein</fullName>
    </recommendedName>
</protein>
<dbReference type="InParanoid" id="A0A317Y261"/>
<feature type="region of interest" description="Disordered" evidence="2">
    <location>
        <begin position="210"/>
        <end position="305"/>
    </location>
</feature>
<evidence type="ECO:0000256" key="1">
    <source>
        <dbReference type="ARBA" id="ARBA00022553"/>
    </source>
</evidence>
<dbReference type="PROSITE" id="PS51673">
    <property type="entry name" value="SUZ"/>
    <property type="match status" value="1"/>
</dbReference>
<dbReference type="Pfam" id="PF12752">
    <property type="entry name" value="SUZ"/>
    <property type="match status" value="1"/>
</dbReference>
<feature type="compositionally biased region" description="Low complexity" evidence="2">
    <location>
        <begin position="247"/>
        <end position="265"/>
    </location>
</feature>
<feature type="compositionally biased region" description="Basic and acidic residues" evidence="2">
    <location>
        <begin position="340"/>
        <end position="351"/>
    </location>
</feature>
<feature type="compositionally biased region" description="Low complexity" evidence="2">
    <location>
        <begin position="741"/>
        <end position="763"/>
    </location>
</feature>
<feature type="compositionally biased region" description="Low complexity" evidence="2">
    <location>
        <begin position="845"/>
        <end position="864"/>
    </location>
</feature>
<dbReference type="CDD" id="cd02642">
    <property type="entry name" value="R3H_encore_like"/>
    <property type="match status" value="1"/>
</dbReference>
<evidence type="ECO:0000313" key="4">
    <source>
        <dbReference type="EMBL" id="PWZ03699.1"/>
    </source>
</evidence>
<feature type="compositionally biased region" description="Polar residues" evidence="2">
    <location>
        <begin position="210"/>
        <end position="220"/>
    </location>
</feature>
<dbReference type="GO" id="GO:0006012">
    <property type="term" value="P:galactose metabolic process"/>
    <property type="evidence" value="ECO:0007669"/>
    <property type="project" value="TreeGrafter"/>
</dbReference>
<feature type="compositionally biased region" description="Low complexity" evidence="2">
    <location>
        <begin position="352"/>
        <end position="391"/>
    </location>
</feature>
<evidence type="ECO:0000256" key="2">
    <source>
        <dbReference type="SAM" id="MobiDB-lite"/>
    </source>
</evidence>
<dbReference type="PANTHER" id="PTHR15672:SF8">
    <property type="entry name" value="PROTEIN ENCORE"/>
    <property type="match status" value="1"/>
</dbReference>
<organism evidence="4 5">
    <name type="scientific">Testicularia cyperi</name>
    <dbReference type="NCBI Taxonomy" id="1882483"/>
    <lineage>
        <taxon>Eukaryota</taxon>
        <taxon>Fungi</taxon>
        <taxon>Dikarya</taxon>
        <taxon>Basidiomycota</taxon>
        <taxon>Ustilaginomycotina</taxon>
        <taxon>Ustilaginomycetes</taxon>
        <taxon>Ustilaginales</taxon>
        <taxon>Anthracoideaceae</taxon>
        <taxon>Testicularia</taxon>
    </lineage>
</organism>
<dbReference type="InterPro" id="IPR001374">
    <property type="entry name" value="R3H_dom"/>
</dbReference>
<name>A0A317Y261_9BASI</name>
<feature type="region of interest" description="Disordered" evidence="2">
    <location>
        <begin position="707"/>
        <end position="873"/>
    </location>
</feature>
<dbReference type="Proteomes" id="UP000246740">
    <property type="component" value="Unassembled WGS sequence"/>
</dbReference>
<feature type="compositionally biased region" description="Low complexity" evidence="2">
    <location>
        <begin position="323"/>
        <end position="339"/>
    </location>
</feature>
<evidence type="ECO:0000313" key="5">
    <source>
        <dbReference type="Proteomes" id="UP000246740"/>
    </source>
</evidence>
<dbReference type="Gene3D" id="3.30.1370.50">
    <property type="entry name" value="R3H-like domain"/>
    <property type="match status" value="1"/>
</dbReference>
<dbReference type="OrthoDB" id="278430at2759"/>
<dbReference type="Pfam" id="PF01424">
    <property type="entry name" value="R3H"/>
    <property type="match status" value="1"/>
</dbReference>
<dbReference type="SUPFAM" id="SSF82708">
    <property type="entry name" value="R3H domain"/>
    <property type="match status" value="1"/>
</dbReference>
<dbReference type="InterPro" id="IPR036867">
    <property type="entry name" value="R3H_dom_sf"/>
</dbReference>
<feature type="compositionally biased region" description="Basic and acidic residues" evidence="2">
    <location>
        <begin position="547"/>
        <end position="564"/>
    </location>
</feature>
<feature type="compositionally biased region" description="Low complexity" evidence="2">
    <location>
        <begin position="275"/>
        <end position="285"/>
    </location>
</feature>
<sequence>MSGVDVDAFSRQLARSTLTSTSQAVEEPTTSPQIFRGAVVPTLASHNVTDYPAIAPKRTFASAASSPALVASLPDSSRFVSAPVKLSAHSSPRHGERSMTPSAIVSRESASSGPIDEAVMQAMRKPEDRIFFIQHEHQMSAFVQETARRKLELPLMNSYQRLLTHRCADQFRLAQQFDRSHQTLSLLKTPDTAMPPELLSILARRQLATQLECPSTSSADDQTDQPHRSTDEKAVTEDVTTVTSDRPSSTTLTHPSSSQSSSSAPFRIMRRDPSSSRSVSQAASSGNNSESEKGPGAPKSRKDMTIQEREAAYKLARARIFGDSDAPPSSTTSSSAPSVVDERATDRERDSTNSSAASSPAQTTTAAGGRKNATSGQDSSSASRTRSANTGNRAKQPHSHQTATVDDDWEYSRALPLSSASCASSSSSSSSAVAWPQQPSPLAFPGPTAGGYFAGMAHVQQSHSNPNLRAKAPAFHPPGSSTPSYTSSGAVLRPTGPPSHRYTDSGAGSRRTSASSSQAPSPAGSVGGSRNTSTSSTGHARAGHMRPYTDSHGDMNGSQDRDHFPVLAASGASRAPRAQSIPSHPQQHFPVHTAWGSNKSSFGPSQMGPPTAQNSGVCAWAQQTAIYSQQAVGGDQSHTHTSHPAPPFLHAQHGGPATTFGYAGNWTGGNGGTAPPPQLWQPGGPAATQVQIQMHPAPMAPALRRLSSSTANTGSRPNSIRSGDHTYPRSNSQPTSRDDAASVGSAASSSSRSTSFGSTSRAADTTASGGAQARPNKSGMGPSQGQGQAQSQSQSQSHPLPAKPHWLLNASANDRNMQTNGSVAGQSTSTSSSSSSNCGINMQRTASASSSSSSVSAPGASTPARQTNGVVSR</sequence>
<gene>
    <name evidence="4" type="ORF">BCV70DRAFT_22057</name>
</gene>